<reference evidence="4" key="1">
    <citation type="submission" date="2021-04" db="EMBL/GenBank/DDBJ databases">
        <title>Genome based classification of Actinospica acidithermotolerans sp. nov., an actinobacterium isolated from an Indonesian hot spring.</title>
        <authorList>
            <person name="Kusuma A.B."/>
            <person name="Putra K.E."/>
            <person name="Nafisah S."/>
            <person name="Loh J."/>
            <person name="Nouioui I."/>
            <person name="Goodfellow M."/>
        </authorList>
    </citation>
    <scope>NUCLEOTIDE SEQUENCE</scope>
    <source>
        <strain evidence="4">CSCA 57</strain>
    </source>
</reference>
<dbReference type="EMBL" id="JAGSOG010000001">
    <property type="protein sequence ID" value="MBR7831716.1"/>
    <property type="molecule type" value="Genomic_DNA"/>
</dbReference>
<gene>
    <name evidence="4" type="ORF">KDL01_00500</name>
</gene>
<feature type="chain" id="PRO_5037623483" evidence="2">
    <location>
        <begin position="28"/>
        <end position="820"/>
    </location>
</feature>
<organism evidence="4 5">
    <name type="scientific">Actinospica durhamensis</name>
    <dbReference type="NCBI Taxonomy" id="1508375"/>
    <lineage>
        <taxon>Bacteria</taxon>
        <taxon>Bacillati</taxon>
        <taxon>Actinomycetota</taxon>
        <taxon>Actinomycetes</taxon>
        <taxon>Catenulisporales</taxon>
        <taxon>Actinospicaceae</taxon>
        <taxon>Actinospica</taxon>
    </lineage>
</organism>
<dbReference type="PROSITE" id="PS50093">
    <property type="entry name" value="PKD"/>
    <property type="match status" value="1"/>
</dbReference>
<evidence type="ECO:0000256" key="2">
    <source>
        <dbReference type="SAM" id="SignalP"/>
    </source>
</evidence>
<dbReference type="Proteomes" id="UP000675781">
    <property type="component" value="Unassembled WGS sequence"/>
</dbReference>
<dbReference type="Gene3D" id="2.60.40.10">
    <property type="entry name" value="Immunoglobulins"/>
    <property type="match status" value="1"/>
</dbReference>
<evidence type="ECO:0000313" key="5">
    <source>
        <dbReference type="Proteomes" id="UP000675781"/>
    </source>
</evidence>
<feature type="compositionally biased region" description="Polar residues" evidence="1">
    <location>
        <begin position="161"/>
        <end position="178"/>
    </location>
</feature>
<evidence type="ECO:0000313" key="4">
    <source>
        <dbReference type="EMBL" id="MBR7831716.1"/>
    </source>
</evidence>
<dbReference type="InterPro" id="IPR013783">
    <property type="entry name" value="Ig-like_fold"/>
</dbReference>
<dbReference type="InterPro" id="IPR000601">
    <property type="entry name" value="PKD_dom"/>
</dbReference>
<dbReference type="RefSeq" id="WP_212526247.1">
    <property type="nucleotide sequence ID" value="NZ_JAGSOG010000001.1"/>
</dbReference>
<evidence type="ECO:0000256" key="1">
    <source>
        <dbReference type="SAM" id="MobiDB-lite"/>
    </source>
</evidence>
<keyword evidence="2" id="KW-0732">Signal</keyword>
<feature type="signal peptide" evidence="2">
    <location>
        <begin position="1"/>
        <end position="27"/>
    </location>
</feature>
<dbReference type="AlphaFoldDB" id="A0A941IQX0"/>
<dbReference type="SUPFAM" id="SSF49299">
    <property type="entry name" value="PKD domain"/>
    <property type="match status" value="1"/>
</dbReference>
<dbReference type="GO" id="GO:0005975">
    <property type="term" value="P:carbohydrate metabolic process"/>
    <property type="evidence" value="ECO:0007669"/>
    <property type="project" value="UniProtKB-ARBA"/>
</dbReference>
<feature type="domain" description="PKD" evidence="3">
    <location>
        <begin position="324"/>
        <end position="404"/>
    </location>
</feature>
<evidence type="ECO:0000259" key="3">
    <source>
        <dbReference type="PROSITE" id="PS50093"/>
    </source>
</evidence>
<sequence>MRLRALGALTLAVAVTSSIAPLTAAQAATATPHDVGTASTEFYLAHGNDASIGGGTVIDNTSPSVSVSSDLKTVTANIQGWELSLSSSAPLAPGTYTSGVSITVTMGTSYNCATGSFTIIEMSATDVNATFSLDCGPSASVPDSVGFLRYNATVDTPVPTTPNAAQAITDPPNSGTTSANADEFSFNSAPGDYIGVGSSVDFTGANLVVGGTQGTATVGAGTWTLDLSAPAGGLLVPGTYTGATGYPFNSGTAPGISLYGDGRGCDQYYGTFTIYQIASDATGALSQLNATFTQTCEKTTAPPLVGFIRYNATEPTPIPAFLTASASPVAGASLADGSTNVTLTAKSNATAGASYSYNFGDGAAATVSASSSATKAEYEGTYPVSVTVTDAGQITTSATGYFTVGDGYHAVTPQRLLDTRYGTGGTKGPVAKNGKVTITLPTSITNSGHGTLSAVVINLTVTQPTALGLVTAYSTGLSQNPTTSNLNYSKGETIANLVTVPILPGGKIVLSVSSGGTEQLIADLEGYYTAGNDPTNAGYGSVTPTRILDTRHDTGGAGGRVAGGKTIKLKLPSSVPTGATAIVLNVTAVAPSKAGVISVFPDGTTPNASNLNFPASENLPNLVIVAVPADRTIDFKNGGSGAVDILGDLDGYFSDSATSKFVPYYPTRLFDTRKYGGALDPFYYESYTMAYALQVPVAALTASLYNVTVTAPTASGYVSVVPDPIKNLPSVSNLNFSKGQTIANGVLAPMTNGVQDYLNGSPSGSIQLISDFFGYFAKPLATTAPPSSPNAKPSANVKSPLAGNAVAAPTARLGGSAFAR</sequence>
<comment type="caution">
    <text evidence="4">The sequence shown here is derived from an EMBL/GenBank/DDBJ whole genome shotgun (WGS) entry which is preliminary data.</text>
</comment>
<accession>A0A941IQX0</accession>
<feature type="region of interest" description="Disordered" evidence="1">
    <location>
        <begin position="159"/>
        <end position="178"/>
    </location>
</feature>
<dbReference type="CDD" id="cd00146">
    <property type="entry name" value="PKD"/>
    <property type="match status" value="1"/>
</dbReference>
<dbReference type="InterPro" id="IPR035986">
    <property type="entry name" value="PKD_dom_sf"/>
</dbReference>
<proteinExistence type="predicted"/>
<keyword evidence="5" id="KW-1185">Reference proteome</keyword>
<name>A0A941IQX0_9ACTN</name>
<protein>
    <submittedName>
        <fullName evidence="4">PKD domain-containing protein</fullName>
    </submittedName>
</protein>